<dbReference type="Proteomes" id="UP000315113">
    <property type="component" value="Unassembled WGS sequence"/>
</dbReference>
<proteinExistence type="predicted"/>
<name>A0A552F1H5_MICAE</name>
<evidence type="ECO:0000313" key="1">
    <source>
        <dbReference type="EMBL" id="TRU40560.1"/>
    </source>
</evidence>
<sequence length="73" mass="8482">MTEFDEIKSHLIQRIENLEKILQIDEREEVAITDHKGQSFIIIHIQDDTQVAIQLRLLAVGFPITFCLMVFGE</sequence>
<gene>
    <name evidence="1" type="ORF">EWV78_01055</name>
</gene>
<comment type="caution">
    <text evidence="1">The sequence shown here is derived from an EMBL/GenBank/DDBJ whole genome shotgun (WGS) entry which is preliminary data.</text>
</comment>
<accession>A0A552F1H5</accession>
<reference evidence="1 2" key="1">
    <citation type="submission" date="2019-01" db="EMBL/GenBank/DDBJ databases">
        <title>Coherence of Microcystis species and biogeography revealed through population genomics.</title>
        <authorList>
            <person name="Perez-Carrascal O.M."/>
            <person name="Terrat Y."/>
            <person name="Giani A."/>
            <person name="Fortin N."/>
            <person name="Tromas N."/>
            <person name="Shapiro B.J."/>
        </authorList>
    </citation>
    <scope>NUCLEOTIDE SEQUENCE [LARGE SCALE GENOMIC DNA]</scope>
    <source>
        <strain evidence="1">Ma_MB_F_20061100_S20D</strain>
    </source>
</reference>
<organism evidence="1 2">
    <name type="scientific">Microcystis aeruginosa Ma_MB_F_20061100_S20D</name>
    <dbReference type="NCBI Taxonomy" id="2486253"/>
    <lineage>
        <taxon>Bacteria</taxon>
        <taxon>Bacillati</taxon>
        <taxon>Cyanobacteriota</taxon>
        <taxon>Cyanophyceae</taxon>
        <taxon>Oscillatoriophycideae</taxon>
        <taxon>Chroococcales</taxon>
        <taxon>Microcystaceae</taxon>
        <taxon>Microcystis</taxon>
    </lineage>
</organism>
<protein>
    <submittedName>
        <fullName evidence="1">Uncharacterized protein</fullName>
    </submittedName>
</protein>
<dbReference type="EMBL" id="SFBH01000008">
    <property type="protein sequence ID" value="TRU40560.1"/>
    <property type="molecule type" value="Genomic_DNA"/>
</dbReference>
<evidence type="ECO:0000313" key="2">
    <source>
        <dbReference type="Proteomes" id="UP000315113"/>
    </source>
</evidence>
<dbReference type="AlphaFoldDB" id="A0A552F1H5"/>